<dbReference type="Proteomes" id="UP000295500">
    <property type="component" value="Unassembled WGS sequence"/>
</dbReference>
<dbReference type="OrthoDB" id="1855687at2"/>
<organism evidence="1 2">
    <name type="scientific">Aminicella lysinilytica</name>
    <dbReference type="NCBI Taxonomy" id="433323"/>
    <lineage>
        <taxon>Bacteria</taxon>
        <taxon>Bacillati</taxon>
        <taxon>Bacillota</taxon>
        <taxon>Clostridia</taxon>
        <taxon>Peptostreptococcales</taxon>
        <taxon>Anaerovoracaceae</taxon>
        <taxon>Aminicella</taxon>
    </lineage>
</organism>
<proteinExistence type="predicted"/>
<dbReference type="EMBL" id="SNXO01000002">
    <property type="protein sequence ID" value="TDP59823.1"/>
    <property type="molecule type" value="Genomic_DNA"/>
</dbReference>
<name>A0A4R6QD90_9FIRM</name>
<sequence length="99" mass="11493">MLKNEAIEKLESERNTINNAFVNMLFSQVKDMAKNDSDYKKIMQEDKKLSDLKQEFDKFASEHKDGNSAVITPDQAEDLIKKYYGFTDEDNALDMSQFL</sequence>
<protein>
    <submittedName>
        <fullName evidence="1">Uncharacterized protein</fullName>
    </submittedName>
</protein>
<reference evidence="1 2" key="1">
    <citation type="submission" date="2019-03" db="EMBL/GenBank/DDBJ databases">
        <title>Genomic Encyclopedia of Type Strains, Phase IV (KMG-IV): sequencing the most valuable type-strain genomes for metagenomic binning, comparative biology and taxonomic classification.</title>
        <authorList>
            <person name="Goeker M."/>
        </authorList>
    </citation>
    <scope>NUCLEOTIDE SEQUENCE [LARGE SCALE GENOMIC DNA]</scope>
    <source>
        <strain evidence="1 2">DSM 28287</strain>
    </source>
</reference>
<accession>A0A4R6QD90</accession>
<keyword evidence="2" id="KW-1185">Reference proteome</keyword>
<gene>
    <name evidence="1" type="ORF">EV211_10265</name>
</gene>
<dbReference type="AlphaFoldDB" id="A0A4R6QD90"/>
<dbReference type="RefSeq" id="WP_133527523.1">
    <property type="nucleotide sequence ID" value="NZ_SNXO01000002.1"/>
</dbReference>
<evidence type="ECO:0000313" key="2">
    <source>
        <dbReference type="Proteomes" id="UP000295500"/>
    </source>
</evidence>
<evidence type="ECO:0000313" key="1">
    <source>
        <dbReference type="EMBL" id="TDP59823.1"/>
    </source>
</evidence>
<comment type="caution">
    <text evidence="1">The sequence shown here is derived from an EMBL/GenBank/DDBJ whole genome shotgun (WGS) entry which is preliminary data.</text>
</comment>